<organism evidence="6 7">
    <name type="scientific">Methylovirgula ligni</name>
    <dbReference type="NCBI Taxonomy" id="569860"/>
    <lineage>
        <taxon>Bacteria</taxon>
        <taxon>Pseudomonadati</taxon>
        <taxon>Pseudomonadota</taxon>
        <taxon>Alphaproteobacteria</taxon>
        <taxon>Hyphomicrobiales</taxon>
        <taxon>Beijerinckiaceae</taxon>
        <taxon>Methylovirgula</taxon>
    </lineage>
</organism>
<dbReference type="Pfam" id="PF13458">
    <property type="entry name" value="Peripla_BP_6"/>
    <property type="match status" value="1"/>
</dbReference>
<feature type="domain" description="Leucine-binding protein" evidence="5">
    <location>
        <begin position="102"/>
        <end position="369"/>
    </location>
</feature>
<evidence type="ECO:0000313" key="6">
    <source>
        <dbReference type="EMBL" id="REF88948.1"/>
    </source>
</evidence>
<dbReference type="NCBIfam" id="TIGR03863">
    <property type="entry name" value="PQQ_ABC_bind"/>
    <property type="match status" value="1"/>
</dbReference>
<evidence type="ECO:0000256" key="3">
    <source>
        <dbReference type="ARBA" id="ARBA00022970"/>
    </source>
</evidence>
<protein>
    <submittedName>
        <fullName evidence="6">Amino acid/amide ABC transporter substrate-binding protein (HAAT family)</fullName>
    </submittedName>
</protein>
<dbReference type="InterPro" id="IPR022478">
    <property type="entry name" value="ABC_transptr_sub-bd_PQQ"/>
</dbReference>
<dbReference type="Proteomes" id="UP000256900">
    <property type="component" value="Unassembled WGS sequence"/>
</dbReference>
<accession>A0A3D9Z3S4</accession>
<dbReference type="InterPro" id="IPR028082">
    <property type="entry name" value="Peripla_BP_I"/>
</dbReference>
<dbReference type="AlphaFoldDB" id="A0A3D9Z3S4"/>
<dbReference type="GO" id="GO:0006865">
    <property type="term" value="P:amino acid transport"/>
    <property type="evidence" value="ECO:0007669"/>
    <property type="project" value="UniProtKB-KW"/>
</dbReference>
<evidence type="ECO:0000256" key="2">
    <source>
        <dbReference type="ARBA" id="ARBA00022729"/>
    </source>
</evidence>
<dbReference type="CDD" id="cd06268">
    <property type="entry name" value="PBP1_ABC_transporter_LIVBP-like"/>
    <property type="match status" value="1"/>
</dbReference>
<sequence length="407" mass="45250">MSKATCAFMLAGCCASLLASAAPLEAQTPASKQPIHLRLVYLGKNYREPTPLSFLDQVVGDKGIAGARVGTADNNITGKFINQETDLAEDILPEQADIVPEAKKVLDAGNRLIIADLEPTDLLAVADLPEAKDAIILDVRTSDDTLRGAQCRGNIFHLSPSNAMRADALGQFLLYKKWTHWFFVHGVKPADLDYVAAVRRAASRFGARIVAERNYTYDARTRDTDTGHQQTEQQMALLTQSLPDYDVIFVVDEDEAFGDYLLFNSTDPRPVVGTQGLVAAAWHPAFTEFSGKEMQRRFVRLSHRTMTERDYEAWLGVRIFGEAMLRTGATDAKTLRDYILSDKFTIAAFKGEGLSFRRWDQQLRQPILLVGPRALVSIAPIEGFLHPRFNTDTLGYDEPETKCHALK</sequence>
<proteinExistence type="inferred from homology"/>
<reference evidence="6 7" key="1">
    <citation type="submission" date="2018-08" db="EMBL/GenBank/DDBJ databases">
        <title>Genomic Encyclopedia of Type Strains, Phase IV (KMG-IV): sequencing the most valuable type-strain genomes for metagenomic binning, comparative biology and taxonomic classification.</title>
        <authorList>
            <person name="Goeker M."/>
        </authorList>
    </citation>
    <scope>NUCLEOTIDE SEQUENCE [LARGE SCALE GENOMIC DNA]</scope>
    <source>
        <strain evidence="6 7">BW863</strain>
    </source>
</reference>
<dbReference type="SUPFAM" id="SSF53822">
    <property type="entry name" value="Periplasmic binding protein-like I"/>
    <property type="match status" value="1"/>
</dbReference>
<evidence type="ECO:0000256" key="4">
    <source>
        <dbReference type="SAM" id="SignalP"/>
    </source>
</evidence>
<dbReference type="InterPro" id="IPR051010">
    <property type="entry name" value="BCAA_transport"/>
</dbReference>
<name>A0A3D9Z3S4_9HYPH</name>
<evidence type="ECO:0000256" key="1">
    <source>
        <dbReference type="ARBA" id="ARBA00010062"/>
    </source>
</evidence>
<dbReference type="InterPro" id="IPR028081">
    <property type="entry name" value="Leu-bd"/>
</dbReference>
<keyword evidence="3" id="KW-0029">Amino-acid transport</keyword>
<evidence type="ECO:0000313" key="7">
    <source>
        <dbReference type="Proteomes" id="UP000256900"/>
    </source>
</evidence>
<dbReference type="PANTHER" id="PTHR30483">
    <property type="entry name" value="LEUCINE-SPECIFIC-BINDING PROTEIN"/>
    <property type="match status" value="1"/>
</dbReference>
<dbReference type="PANTHER" id="PTHR30483:SF6">
    <property type="entry name" value="PERIPLASMIC BINDING PROTEIN OF ABC TRANSPORTER FOR NATURAL AMINO ACIDS"/>
    <property type="match status" value="1"/>
</dbReference>
<dbReference type="OrthoDB" id="5341635at2"/>
<keyword evidence="2 4" id="KW-0732">Signal</keyword>
<keyword evidence="3" id="KW-0813">Transport</keyword>
<dbReference type="RefSeq" id="WP_115834783.1">
    <property type="nucleotide sequence ID" value="NZ_CP025086.1"/>
</dbReference>
<evidence type="ECO:0000259" key="5">
    <source>
        <dbReference type="Pfam" id="PF13458"/>
    </source>
</evidence>
<feature type="signal peptide" evidence="4">
    <location>
        <begin position="1"/>
        <end position="21"/>
    </location>
</feature>
<feature type="chain" id="PRO_5017707505" evidence="4">
    <location>
        <begin position="22"/>
        <end position="407"/>
    </location>
</feature>
<dbReference type="EMBL" id="QUMO01000001">
    <property type="protein sequence ID" value="REF88948.1"/>
    <property type="molecule type" value="Genomic_DNA"/>
</dbReference>
<comment type="caution">
    <text evidence="6">The sequence shown here is derived from an EMBL/GenBank/DDBJ whole genome shotgun (WGS) entry which is preliminary data.</text>
</comment>
<comment type="similarity">
    <text evidence="1">Belongs to the leucine-binding protein family.</text>
</comment>
<dbReference type="Gene3D" id="3.40.50.2300">
    <property type="match status" value="2"/>
</dbReference>
<keyword evidence="7" id="KW-1185">Reference proteome</keyword>
<gene>
    <name evidence="6" type="ORF">DES32_0159</name>
</gene>